<comment type="pathway">
    <text evidence="2">Lipid metabolism.</text>
</comment>
<evidence type="ECO:0000256" key="11">
    <source>
        <dbReference type="SAM" id="MobiDB-lite"/>
    </source>
</evidence>
<evidence type="ECO:0000256" key="4">
    <source>
        <dbReference type="ARBA" id="ARBA00013244"/>
    </source>
</evidence>
<feature type="region of interest" description="Disordered" evidence="11">
    <location>
        <begin position="161"/>
        <end position="180"/>
    </location>
</feature>
<dbReference type="InterPro" id="IPR004255">
    <property type="entry name" value="O-acyltransferase_WSD1_N"/>
</dbReference>
<accession>A0ABP5ELR3</accession>
<dbReference type="PANTHER" id="PTHR31650:SF1">
    <property type="entry name" value="WAX ESTER SYNTHASE_DIACYLGLYCEROL ACYLTRANSFERASE 4-RELATED"/>
    <property type="match status" value="1"/>
</dbReference>
<dbReference type="EMBL" id="BAAAOH010000001">
    <property type="protein sequence ID" value="GAA1998921.1"/>
    <property type="molecule type" value="Genomic_DNA"/>
</dbReference>
<dbReference type="Pfam" id="PF03007">
    <property type="entry name" value="WS_DGAT_cat"/>
    <property type="match status" value="1"/>
</dbReference>
<dbReference type="Gene3D" id="3.30.559.30">
    <property type="entry name" value="Nonribosomal peptide synthetase, condensation domain"/>
    <property type="match status" value="1"/>
</dbReference>
<sequence length="431" mass="44938">MTAGSTQRLASVDEANLVLDHAGQVNVFLIAGLLAPGGFVGVDGIPDLDALRATVGERIASLPQLRRIAAIAGWRHRWADASPDLQHHIRSADPVDGLPGLMRLCGELMGMPLPRDRPLWELLIVPGASADGVGIVLRIHHAIADGMAAVEIAQRLFDRDDDSAPAATPPSPLTHDSVAPRRRNALARLGASLHRIRMTLSGREVGSTVLLGDRGPNHGVAFLSADLDALQAHARTMGATVNDAVLAAAASGYAAALAAAGEGVPVLLPVSVPVALPRRGSAANRVGIMLVRLPLGESDPDERLRLIAVQTRAEKVTARSQGTLEFMRGPVGARIMDRLARRQHLVGGFVTTVPGPAGVLRLGGARVAAIWPVAVLAADVRLGVAAVSYDDRLCCGIHYDAGSVPGAAFATAVQHELDRMDGAHALRSAAA</sequence>
<evidence type="ECO:0000256" key="6">
    <source>
        <dbReference type="ARBA" id="ARBA00022679"/>
    </source>
</evidence>
<comment type="pathway">
    <text evidence="1">Glycerolipid metabolism; triacylglycerol biosynthesis.</text>
</comment>
<keyword evidence="15" id="KW-1185">Reference proteome</keyword>
<evidence type="ECO:0000256" key="3">
    <source>
        <dbReference type="ARBA" id="ARBA00009587"/>
    </source>
</evidence>
<dbReference type="SUPFAM" id="SSF52777">
    <property type="entry name" value="CoA-dependent acyltransferases"/>
    <property type="match status" value="2"/>
</dbReference>
<dbReference type="Proteomes" id="UP001500326">
    <property type="component" value="Unassembled WGS sequence"/>
</dbReference>
<evidence type="ECO:0000256" key="5">
    <source>
        <dbReference type="ARBA" id="ARBA00022516"/>
    </source>
</evidence>
<evidence type="ECO:0000256" key="8">
    <source>
        <dbReference type="ARBA" id="ARBA00023098"/>
    </source>
</evidence>
<comment type="catalytic activity">
    <reaction evidence="10">
        <text>an acyl-CoA + a 1,2-diacyl-sn-glycerol = a triacyl-sn-glycerol + CoA</text>
        <dbReference type="Rhea" id="RHEA:10868"/>
        <dbReference type="ChEBI" id="CHEBI:17815"/>
        <dbReference type="ChEBI" id="CHEBI:57287"/>
        <dbReference type="ChEBI" id="CHEBI:58342"/>
        <dbReference type="ChEBI" id="CHEBI:64615"/>
        <dbReference type="EC" id="2.3.1.20"/>
    </reaction>
</comment>
<proteinExistence type="inferred from homology"/>
<protein>
    <recommendedName>
        <fullName evidence="4">diacylglycerol O-acyltransferase</fullName>
        <ecNumber evidence="4">2.3.1.20</ecNumber>
    </recommendedName>
</protein>
<organism evidence="14 15">
    <name type="scientific">Microbacterium pumilum</name>
    <dbReference type="NCBI Taxonomy" id="344165"/>
    <lineage>
        <taxon>Bacteria</taxon>
        <taxon>Bacillati</taxon>
        <taxon>Actinomycetota</taxon>
        <taxon>Actinomycetes</taxon>
        <taxon>Micrococcales</taxon>
        <taxon>Microbacteriaceae</taxon>
        <taxon>Microbacterium</taxon>
    </lineage>
</organism>
<reference evidence="15" key="1">
    <citation type="journal article" date="2019" name="Int. J. Syst. Evol. Microbiol.">
        <title>The Global Catalogue of Microorganisms (GCM) 10K type strain sequencing project: providing services to taxonomists for standard genome sequencing and annotation.</title>
        <authorList>
            <consortium name="The Broad Institute Genomics Platform"/>
            <consortium name="The Broad Institute Genome Sequencing Center for Infectious Disease"/>
            <person name="Wu L."/>
            <person name="Ma J."/>
        </authorList>
    </citation>
    <scope>NUCLEOTIDE SEQUENCE [LARGE SCALE GENOMIC DNA]</scope>
    <source>
        <strain evidence="15">JCM 14902</strain>
    </source>
</reference>
<evidence type="ECO:0000259" key="12">
    <source>
        <dbReference type="Pfam" id="PF03007"/>
    </source>
</evidence>
<dbReference type="RefSeq" id="WP_344066718.1">
    <property type="nucleotide sequence ID" value="NZ_BAAAOH010000001.1"/>
</dbReference>
<evidence type="ECO:0000256" key="10">
    <source>
        <dbReference type="ARBA" id="ARBA00048109"/>
    </source>
</evidence>
<keyword evidence="9" id="KW-0012">Acyltransferase</keyword>
<evidence type="ECO:0000313" key="15">
    <source>
        <dbReference type="Proteomes" id="UP001500326"/>
    </source>
</evidence>
<dbReference type="InterPro" id="IPR045034">
    <property type="entry name" value="O-acyltransferase_WSD1-like"/>
</dbReference>
<feature type="domain" description="O-acyltransferase WSD1-like N-terminal" evidence="12">
    <location>
        <begin position="43"/>
        <end position="202"/>
    </location>
</feature>
<dbReference type="Pfam" id="PF06974">
    <property type="entry name" value="WS_DGAT_C"/>
    <property type="match status" value="1"/>
</dbReference>
<comment type="similarity">
    <text evidence="3">Belongs to the long-chain O-acyltransferase family.</text>
</comment>
<dbReference type="PANTHER" id="PTHR31650">
    <property type="entry name" value="O-ACYLTRANSFERASE (WSD1-LIKE) FAMILY PROTEIN"/>
    <property type="match status" value="1"/>
</dbReference>
<name>A0ABP5ELR3_9MICO</name>
<keyword evidence="8" id="KW-0443">Lipid metabolism</keyword>
<dbReference type="Gene3D" id="3.30.559.10">
    <property type="entry name" value="Chloramphenicol acetyltransferase-like domain"/>
    <property type="match status" value="1"/>
</dbReference>
<evidence type="ECO:0000313" key="14">
    <source>
        <dbReference type="EMBL" id="GAA1998921.1"/>
    </source>
</evidence>
<dbReference type="EC" id="2.3.1.20" evidence="4"/>
<dbReference type="InterPro" id="IPR023213">
    <property type="entry name" value="CAT-like_dom_sf"/>
</dbReference>
<keyword evidence="7" id="KW-0319">Glycerol metabolism</keyword>
<gene>
    <name evidence="14" type="ORF">GCM10009777_40270</name>
</gene>
<evidence type="ECO:0000256" key="7">
    <source>
        <dbReference type="ARBA" id="ARBA00022798"/>
    </source>
</evidence>
<evidence type="ECO:0000259" key="13">
    <source>
        <dbReference type="Pfam" id="PF06974"/>
    </source>
</evidence>
<keyword evidence="6" id="KW-0808">Transferase</keyword>
<feature type="domain" description="O-acyltransferase WSD1 C-terminal" evidence="13">
    <location>
        <begin position="284"/>
        <end position="419"/>
    </location>
</feature>
<evidence type="ECO:0000256" key="2">
    <source>
        <dbReference type="ARBA" id="ARBA00005189"/>
    </source>
</evidence>
<dbReference type="InterPro" id="IPR009721">
    <property type="entry name" value="O-acyltransferase_WSD1_C"/>
</dbReference>
<evidence type="ECO:0000256" key="9">
    <source>
        <dbReference type="ARBA" id="ARBA00023315"/>
    </source>
</evidence>
<comment type="caution">
    <text evidence="14">The sequence shown here is derived from an EMBL/GenBank/DDBJ whole genome shotgun (WGS) entry which is preliminary data.</text>
</comment>
<keyword evidence="5" id="KW-0444">Lipid biosynthesis</keyword>
<evidence type="ECO:0000256" key="1">
    <source>
        <dbReference type="ARBA" id="ARBA00004771"/>
    </source>
</evidence>